<dbReference type="Gene3D" id="2.60.40.10">
    <property type="entry name" value="Immunoglobulins"/>
    <property type="match status" value="3"/>
</dbReference>
<evidence type="ECO:0000256" key="1">
    <source>
        <dbReference type="SAM" id="MobiDB-lite"/>
    </source>
</evidence>
<dbReference type="CDD" id="cd00063">
    <property type="entry name" value="FN3"/>
    <property type="match status" value="1"/>
</dbReference>
<keyword evidence="2" id="KW-0732">Signal</keyword>
<name>A0ABQ3BAU5_9GAMM</name>
<comment type="caution">
    <text evidence="4">The sequence shown here is derived from an EMBL/GenBank/DDBJ whole genome shotgun (WGS) entry which is preliminary data.</text>
</comment>
<dbReference type="InterPro" id="IPR003961">
    <property type="entry name" value="FN3_dom"/>
</dbReference>
<keyword evidence="5" id="KW-1185">Reference proteome</keyword>
<gene>
    <name evidence="4" type="ORF">GCM10011613_28620</name>
</gene>
<feature type="domain" description="Fibronectin type-III" evidence="3">
    <location>
        <begin position="228"/>
        <end position="317"/>
    </location>
</feature>
<dbReference type="InterPro" id="IPR013783">
    <property type="entry name" value="Ig-like_fold"/>
</dbReference>
<dbReference type="Proteomes" id="UP000619761">
    <property type="component" value="Unassembled WGS sequence"/>
</dbReference>
<dbReference type="PROSITE" id="PS51257">
    <property type="entry name" value="PROKAR_LIPOPROTEIN"/>
    <property type="match status" value="1"/>
</dbReference>
<evidence type="ECO:0000313" key="4">
    <source>
        <dbReference type="EMBL" id="GGY82166.1"/>
    </source>
</evidence>
<dbReference type="InterPro" id="IPR036116">
    <property type="entry name" value="FN3_sf"/>
</dbReference>
<dbReference type="RefSeq" id="WP_189419828.1">
    <property type="nucleotide sequence ID" value="NZ_BMYZ01000003.1"/>
</dbReference>
<dbReference type="EMBL" id="BMYZ01000003">
    <property type="protein sequence ID" value="GGY82166.1"/>
    <property type="molecule type" value="Genomic_DNA"/>
</dbReference>
<dbReference type="SUPFAM" id="SSF49265">
    <property type="entry name" value="Fibronectin type III"/>
    <property type="match status" value="2"/>
</dbReference>
<evidence type="ECO:0000313" key="5">
    <source>
        <dbReference type="Proteomes" id="UP000619761"/>
    </source>
</evidence>
<evidence type="ECO:0000259" key="3">
    <source>
        <dbReference type="PROSITE" id="PS50853"/>
    </source>
</evidence>
<feature type="region of interest" description="Disordered" evidence="1">
    <location>
        <begin position="33"/>
        <end position="117"/>
    </location>
</feature>
<reference evidence="5" key="1">
    <citation type="journal article" date="2019" name="Int. J. Syst. Evol. Microbiol.">
        <title>The Global Catalogue of Microorganisms (GCM) 10K type strain sequencing project: providing services to taxonomists for standard genome sequencing and annotation.</title>
        <authorList>
            <consortium name="The Broad Institute Genomics Platform"/>
            <consortium name="The Broad Institute Genome Sequencing Center for Infectious Disease"/>
            <person name="Wu L."/>
            <person name="Ma J."/>
        </authorList>
    </citation>
    <scope>NUCLEOTIDE SEQUENCE [LARGE SCALE GENOMIC DNA]</scope>
    <source>
        <strain evidence="5">KCTC 32239</strain>
    </source>
</reference>
<sequence length="402" mass="42416">MKNKLKIQLNLASLATIFILALSSCGGGGGSTDTGGGFNSTPNNTKPQASDSAVASSVLATQESSAPAQTASSQVSSATSSRSSSVPGSSSSRRSISSSSLSSRASNIDQTPPSIPANFRVETAQSDRVVLAWAASTDNNSGTISYKIYRDQVQIDTIRSGDVLYYDFDVAPSKSYTYSISAGDTSENWSGLSETTANTAAFGANSSAQKSSASSNSSKSSAGIDLTLPTAPTQVTKVNAYSTQVEISWNAGTDNIGVTAYRVYRDSILIKTLTADITTFIDKTVAPDISYWYGVSAGDAAGNWSSQKLINIKTPLALVSGNVTLKWLPPTQRENLVPLLAADIGGYEIRYKALLESTYTYKTVSKDVDQITLQGLIGDYAFEIAAFDTHDLYSPFTSIKPQ</sequence>
<accession>A0ABQ3BAU5</accession>
<feature type="signal peptide" evidence="2">
    <location>
        <begin position="1"/>
        <end position="26"/>
    </location>
</feature>
<evidence type="ECO:0000256" key="2">
    <source>
        <dbReference type="SAM" id="SignalP"/>
    </source>
</evidence>
<dbReference type="PROSITE" id="PS50853">
    <property type="entry name" value="FN3"/>
    <property type="match status" value="1"/>
</dbReference>
<feature type="compositionally biased region" description="Low complexity" evidence="1">
    <location>
        <begin position="49"/>
        <end position="106"/>
    </location>
</feature>
<proteinExistence type="predicted"/>
<organism evidence="4 5">
    <name type="scientific">Cellvibrio zantedeschiae</name>
    <dbReference type="NCBI Taxonomy" id="1237077"/>
    <lineage>
        <taxon>Bacteria</taxon>
        <taxon>Pseudomonadati</taxon>
        <taxon>Pseudomonadota</taxon>
        <taxon>Gammaproteobacteria</taxon>
        <taxon>Cellvibrionales</taxon>
        <taxon>Cellvibrionaceae</taxon>
        <taxon>Cellvibrio</taxon>
    </lineage>
</organism>
<dbReference type="SMART" id="SM00060">
    <property type="entry name" value="FN3"/>
    <property type="match status" value="3"/>
</dbReference>
<feature type="chain" id="PRO_5045083570" description="Fibronectin type-III domain-containing protein" evidence="2">
    <location>
        <begin position="27"/>
        <end position="402"/>
    </location>
</feature>
<protein>
    <recommendedName>
        <fullName evidence="3">Fibronectin type-III domain-containing protein</fullName>
    </recommendedName>
</protein>